<feature type="compositionally biased region" description="Polar residues" evidence="1">
    <location>
        <begin position="177"/>
        <end position="186"/>
    </location>
</feature>
<feature type="region of interest" description="Disordered" evidence="1">
    <location>
        <begin position="166"/>
        <end position="394"/>
    </location>
</feature>
<evidence type="ECO:0000313" key="2">
    <source>
        <dbReference type="EMBL" id="KAF6218154.1"/>
    </source>
</evidence>
<feature type="compositionally biased region" description="Basic and acidic residues" evidence="1">
    <location>
        <begin position="253"/>
        <end position="266"/>
    </location>
</feature>
<sequence>MGCAQSRPSANYYDEYFRPAQPPHRRYRSHRIANVDGYKPGPDYREHRQQYEQDVAADRYEDAYDRLTARSKLSTAHGLQEYYEDRGCHVKWWAQQKSACGYQAGLAAPGRIKAILPFKRHTLQLITTNHPPIHHAHNPIQQPHNPPPKMGATLSCLANDVSIADHPHEAPLPARPVSQQQLSRRQIQVPRRQPLQLEYSSEHGDEVPSYRRQVAQRPRRESLPVDYVDGHEEDVARFPGVRSQRQRQRPQRLRLDYQYGHDEEIPRLPYRSSPQRGALQREASYDEDGDDEGEASVSPPQFPPHQLPRRSSLPPPHSYSYEYDSDILRHERRPRRQSTRPRYEIEALPAPVYGDGLPERRMRRDQGLRGRESGSGDAPPSYEDHVFDREVGEG</sequence>
<comment type="caution">
    <text evidence="2">The sequence shown here is derived from an EMBL/GenBank/DDBJ whole genome shotgun (WGS) entry which is preliminary data.</text>
</comment>
<proteinExistence type="predicted"/>
<feature type="compositionally biased region" description="Basic and acidic residues" evidence="1">
    <location>
        <begin position="218"/>
        <end position="236"/>
    </location>
</feature>
<feature type="compositionally biased region" description="Basic and acidic residues" evidence="1">
    <location>
        <begin position="357"/>
        <end position="374"/>
    </location>
</feature>
<feature type="compositionally biased region" description="Basic and acidic residues" evidence="1">
    <location>
        <begin position="200"/>
        <end position="209"/>
    </location>
</feature>
<evidence type="ECO:0000256" key="1">
    <source>
        <dbReference type="SAM" id="MobiDB-lite"/>
    </source>
</evidence>
<reference evidence="2 3" key="1">
    <citation type="journal article" date="2020" name="Genomics">
        <title>Complete, high-quality genomes from long-read metagenomic sequencing of two wolf lichen thalli reveals enigmatic genome architecture.</title>
        <authorList>
            <person name="McKenzie S.K."/>
            <person name="Walston R.F."/>
            <person name="Allen J.L."/>
        </authorList>
    </citation>
    <scope>NUCLEOTIDE SEQUENCE [LARGE SCALE GENOMIC DNA]</scope>
    <source>
        <strain evidence="2">WasteWater1</strain>
    </source>
</reference>
<keyword evidence="3" id="KW-1185">Reference proteome</keyword>
<dbReference type="RefSeq" id="XP_037147589.1">
    <property type="nucleotide sequence ID" value="XM_037297015.1"/>
</dbReference>
<dbReference type="AlphaFoldDB" id="A0A8H6C7N3"/>
<gene>
    <name evidence="2" type="ORF">HO133_006113</name>
</gene>
<organism evidence="2 3">
    <name type="scientific">Letharia lupina</name>
    <dbReference type="NCBI Taxonomy" id="560253"/>
    <lineage>
        <taxon>Eukaryota</taxon>
        <taxon>Fungi</taxon>
        <taxon>Dikarya</taxon>
        <taxon>Ascomycota</taxon>
        <taxon>Pezizomycotina</taxon>
        <taxon>Lecanoromycetes</taxon>
        <taxon>OSLEUM clade</taxon>
        <taxon>Lecanoromycetidae</taxon>
        <taxon>Lecanorales</taxon>
        <taxon>Lecanorineae</taxon>
        <taxon>Parmeliaceae</taxon>
        <taxon>Letharia</taxon>
    </lineage>
</organism>
<accession>A0A8H6C7N3</accession>
<feature type="compositionally biased region" description="Basic residues" evidence="1">
    <location>
        <begin position="330"/>
        <end position="339"/>
    </location>
</feature>
<feature type="region of interest" description="Disordered" evidence="1">
    <location>
        <begin position="132"/>
        <end position="153"/>
    </location>
</feature>
<evidence type="ECO:0000313" key="3">
    <source>
        <dbReference type="Proteomes" id="UP000593566"/>
    </source>
</evidence>
<dbReference type="GeneID" id="59334517"/>
<dbReference type="Proteomes" id="UP000593566">
    <property type="component" value="Unassembled WGS sequence"/>
</dbReference>
<dbReference type="EMBL" id="JACCJB010000023">
    <property type="protein sequence ID" value="KAF6218154.1"/>
    <property type="molecule type" value="Genomic_DNA"/>
</dbReference>
<feature type="compositionally biased region" description="Acidic residues" evidence="1">
    <location>
        <begin position="285"/>
        <end position="294"/>
    </location>
</feature>
<feature type="compositionally biased region" description="Basic and acidic residues" evidence="1">
    <location>
        <begin position="382"/>
        <end position="394"/>
    </location>
</feature>
<protein>
    <submittedName>
        <fullName evidence="2">Uncharacterized protein</fullName>
    </submittedName>
</protein>
<name>A0A8H6C7N3_9LECA</name>